<feature type="chain" id="PRO_5040203262" description="Fibronectin type-III domain-containing protein" evidence="2">
    <location>
        <begin position="28"/>
        <end position="873"/>
    </location>
</feature>
<comment type="caution">
    <text evidence="4">The sequence shown here is derived from an EMBL/GenBank/DDBJ whole genome shotgun (WGS) entry which is preliminary data.</text>
</comment>
<accession>A0A9N8MJA9</accession>
<evidence type="ECO:0000313" key="4">
    <source>
        <dbReference type="EMBL" id="CAD7812712.1"/>
    </source>
</evidence>
<proteinExistence type="predicted"/>
<dbReference type="NCBIfam" id="TIGR04183">
    <property type="entry name" value="Por_Secre_tail"/>
    <property type="match status" value="1"/>
</dbReference>
<dbReference type="Proteomes" id="UP000662618">
    <property type="component" value="Unassembled WGS sequence"/>
</dbReference>
<dbReference type="Gene3D" id="2.60.120.200">
    <property type="match status" value="2"/>
</dbReference>
<dbReference type="InterPro" id="IPR045474">
    <property type="entry name" value="GEVED"/>
</dbReference>
<organism evidence="4 5">
    <name type="scientific">Chryseobacterium aquaeductus</name>
    <dbReference type="NCBI Taxonomy" id="2675056"/>
    <lineage>
        <taxon>Bacteria</taxon>
        <taxon>Pseudomonadati</taxon>
        <taxon>Bacteroidota</taxon>
        <taxon>Flavobacteriia</taxon>
        <taxon>Flavobacteriales</taxon>
        <taxon>Weeksellaceae</taxon>
        <taxon>Chryseobacterium group</taxon>
        <taxon>Chryseobacterium</taxon>
    </lineage>
</organism>
<evidence type="ECO:0000256" key="2">
    <source>
        <dbReference type="SAM" id="SignalP"/>
    </source>
</evidence>
<sequence length="873" mass="93003">MKKVLLTGFLTLGLVLSAQTYCTPNYASGCSGGDQIDDFTIPTAGFSHLGTGCSANTYDDYYATQTVTLTPTISYTFSATHDYQGQYVKIWADFNNDGTFDQTTELIGSGTSGTTTTTNGSISLPATVTAGTYRMRVADRWNNDPTPCDIVGYGEVHDYKLVVTAPPSCLAPSAVVVSGIAPTTATVTWTAPSTLPGQGYDIFYSSTGVVPTASTVPNQSSSTTSATLTSLTPGSNYCVWVRSKCTATEASNWINSCFVTVCVAANVPYTMDFESTTVPAMPTCTLATNAGSGNNWVVNNNPGNGFDTKTLTYIYNSQNNANAWFFTQGINLVAGTTYRIKYKYGNNSDYFTEKMKVTYGTAPDQASQTNVLHDYTSIIDVLTPITDFYTLTPTASGVYYFGFNVYSDANMYNLYVDDIVVEVNPSCVEPTAIVSSAITPFTATVSWTAPATVPASGYEYYLSTSNTTPTATTVATGSATTNSINLTLLASSTTYYIWVRSLCTATNKSSWSAVGTFTTQTFCPSITSPTNNVTGLSLMPTITWSAVAGAAGYRITVGTTSGGSNVLNNLDVGTATTYTFATPLVNSTQYFYTVNAYVGGVTSNSCSVRNFTTECAAITPNYTNDFSSITTACWTQASGGSTATGPTGASSNWYGDGFLNNGFSGAAKINLYSNNTTGWLISPTFNLSSGSYNLTFDYGMTEWNGTASATLGSDDKILVLMSNDNGTTWTIIQTWGESTPIPNVSTQFAYTVNGGTNQMKFAIYATDGAVDDTPDNDFFVDNFAVTQSALSTVETSLNKNNIKAYPNPFTDVLNISDVKDVKSISIVDIAGRLVKTIDKPSSALQLRELNSGMYMVILTMNDGSKQTIKAIKK</sequence>
<dbReference type="Pfam" id="PF00041">
    <property type="entry name" value="fn3"/>
    <property type="match status" value="1"/>
</dbReference>
<dbReference type="RefSeq" id="WP_162088805.1">
    <property type="nucleotide sequence ID" value="NZ_CAJIMS010000001.1"/>
</dbReference>
<evidence type="ECO:0000313" key="5">
    <source>
        <dbReference type="Proteomes" id="UP000662618"/>
    </source>
</evidence>
<dbReference type="InterPro" id="IPR013783">
    <property type="entry name" value="Ig-like_fold"/>
</dbReference>
<evidence type="ECO:0000259" key="3">
    <source>
        <dbReference type="PROSITE" id="PS50853"/>
    </source>
</evidence>
<protein>
    <recommendedName>
        <fullName evidence="3">Fibronectin type-III domain-containing protein</fullName>
    </recommendedName>
</protein>
<dbReference type="SMART" id="SM00060">
    <property type="entry name" value="FN3"/>
    <property type="match status" value="3"/>
</dbReference>
<keyword evidence="1 2" id="KW-0732">Signal</keyword>
<dbReference type="InterPro" id="IPR026444">
    <property type="entry name" value="Secre_tail"/>
</dbReference>
<keyword evidence="5" id="KW-1185">Reference proteome</keyword>
<gene>
    <name evidence="4" type="ORF">CHRY9390_02552</name>
</gene>
<dbReference type="Pfam" id="PF18962">
    <property type="entry name" value="Por_Secre_tail"/>
    <property type="match status" value="1"/>
</dbReference>
<dbReference type="PROSITE" id="PS50853">
    <property type="entry name" value="FN3"/>
    <property type="match status" value="2"/>
</dbReference>
<feature type="domain" description="Fibronectin type-III" evidence="3">
    <location>
        <begin position="429"/>
        <end position="522"/>
    </location>
</feature>
<dbReference type="EMBL" id="CAJIMS010000001">
    <property type="protein sequence ID" value="CAD7812712.1"/>
    <property type="molecule type" value="Genomic_DNA"/>
</dbReference>
<evidence type="ECO:0000256" key="1">
    <source>
        <dbReference type="ARBA" id="ARBA00022729"/>
    </source>
</evidence>
<feature type="signal peptide" evidence="2">
    <location>
        <begin position="1"/>
        <end position="27"/>
    </location>
</feature>
<dbReference type="AlphaFoldDB" id="A0A9N8MJA9"/>
<dbReference type="Gene3D" id="2.60.40.10">
    <property type="entry name" value="Immunoglobulins"/>
    <property type="match status" value="3"/>
</dbReference>
<dbReference type="InterPro" id="IPR036116">
    <property type="entry name" value="FN3_sf"/>
</dbReference>
<dbReference type="CDD" id="cd00063">
    <property type="entry name" value="FN3"/>
    <property type="match status" value="2"/>
</dbReference>
<dbReference type="InterPro" id="IPR003961">
    <property type="entry name" value="FN3_dom"/>
</dbReference>
<dbReference type="SUPFAM" id="SSF49265">
    <property type="entry name" value="Fibronectin type III"/>
    <property type="match status" value="3"/>
</dbReference>
<dbReference type="Pfam" id="PF20009">
    <property type="entry name" value="GEVED"/>
    <property type="match status" value="1"/>
</dbReference>
<reference evidence="4" key="1">
    <citation type="submission" date="2020-12" db="EMBL/GenBank/DDBJ databases">
        <authorList>
            <person name="Rodrigo-Torres L."/>
            <person name="Arahal R. D."/>
            <person name="Lucena T."/>
        </authorList>
    </citation>
    <scope>NUCLEOTIDE SEQUENCE</scope>
    <source>
        <strain evidence="4">CECT 9390</strain>
    </source>
</reference>
<name>A0A9N8MJA9_9FLAO</name>
<feature type="domain" description="Fibronectin type-III" evidence="3">
    <location>
        <begin position="171"/>
        <end position="264"/>
    </location>
</feature>